<reference evidence="1 3" key="2">
    <citation type="journal article" date="2014" name="BMC Genomics">
        <title>An improved genome release (version Mt4.0) for the model legume Medicago truncatula.</title>
        <authorList>
            <person name="Tang H."/>
            <person name="Krishnakumar V."/>
            <person name="Bidwell S."/>
            <person name="Rosen B."/>
            <person name="Chan A."/>
            <person name="Zhou S."/>
            <person name="Gentzbittel L."/>
            <person name="Childs K.L."/>
            <person name="Yandell M."/>
            <person name="Gundlach H."/>
            <person name="Mayer K.F."/>
            <person name="Schwartz D.C."/>
            <person name="Town C.D."/>
        </authorList>
    </citation>
    <scope>GENOME REANNOTATION</scope>
    <source>
        <strain evidence="1">A17</strain>
        <strain evidence="2 3">cv. Jemalong A17</strain>
    </source>
</reference>
<reference evidence="1 3" key="1">
    <citation type="journal article" date="2011" name="Nature">
        <title>The Medicago genome provides insight into the evolution of rhizobial symbioses.</title>
        <authorList>
            <person name="Young N.D."/>
            <person name="Debelle F."/>
            <person name="Oldroyd G.E."/>
            <person name="Geurts R."/>
            <person name="Cannon S.B."/>
            <person name="Udvardi M.K."/>
            <person name="Benedito V.A."/>
            <person name="Mayer K.F."/>
            <person name="Gouzy J."/>
            <person name="Schoof H."/>
            <person name="Van de Peer Y."/>
            <person name="Proost S."/>
            <person name="Cook D.R."/>
            <person name="Meyers B.C."/>
            <person name="Spannagl M."/>
            <person name="Cheung F."/>
            <person name="De Mita S."/>
            <person name="Krishnakumar V."/>
            <person name="Gundlach H."/>
            <person name="Zhou S."/>
            <person name="Mudge J."/>
            <person name="Bharti A.K."/>
            <person name="Murray J.D."/>
            <person name="Naoumkina M.A."/>
            <person name="Rosen B."/>
            <person name="Silverstein K.A."/>
            <person name="Tang H."/>
            <person name="Rombauts S."/>
            <person name="Zhao P.X."/>
            <person name="Zhou P."/>
            <person name="Barbe V."/>
            <person name="Bardou P."/>
            <person name="Bechner M."/>
            <person name="Bellec A."/>
            <person name="Berger A."/>
            <person name="Berges H."/>
            <person name="Bidwell S."/>
            <person name="Bisseling T."/>
            <person name="Choisne N."/>
            <person name="Couloux A."/>
            <person name="Denny R."/>
            <person name="Deshpande S."/>
            <person name="Dai X."/>
            <person name="Doyle J.J."/>
            <person name="Dudez A.M."/>
            <person name="Farmer A.D."/>
            <person name="Fouteau S."/>
            <person name="Franken C."/>
            <person name="Gibelin C."/>
            <person name="Gish J."/>
            <person name="Goldstein S."/>
            <person name="Gonzalez A.J."/>
            <person name="Green P.J."/>
            <person name="Hallab A."/>
            <person name="Hartog M."/>
            <person name="Hua A."/>
            <person name="Humphray S.J."/>
            <person name="Jeong D.H."/>
            <person name="Jing Y."/>
            <person name="Jocker A."/>
            <person name="Kenton S.M."/>
            <person name="Kim D.J."/>
            <person name="Klee K."/>
            <person name="Lai H."/>
            <person name="Lang C."/>
            <person name="Lin S."/>
            <person name="Macmil S.L."/>
            <person name="Magdelenat G."/>
            <person name="Matthews L."/>
            <person name="McCorrison J."/>
            <person name="Monaghan E.L."/>
            <person name="Mun J.H."/>
            <person name="Najar F.Z."/>
            <person name="Nicholson C."/>
            <person name="Noirot C."/>
            <person name="O'Bleness M."/>
            <person name="Paule C.R."/>
            <person name="Poulain J."/>
            <person name="Prion F."/>
            <person name="Qin B."/>
            <person name="Qu C."/>
            <person name="Retzel E.F."/>
            <person name="Riddle C."/>
            <person name="Sallet E."/>
            <person name="Samain S."/>
            <person name="Samson N."/>
            <person name="Sanders I."/>
            <person name="Saurat O."/>
            <person name="Scarpelli C."/>
            <person name="Schiex T."/>
            <person name="Segurens B."/>
            <person name="Severin A.J."/>
            <person name="Sherrier D.J."/>
            <person name="Shi R."/>
            <person name="Sims S."/>
            <person name="Singer S.R."/>
            <person name="Sinharoy S."/>
            <person name="Sterck L."/>
            <person name="Viollet A."/>
            <person name="Wang B.B."/>
            <person name="Wang K."/>
            <person name="Wang M."/>
            <person name="Wang X."/>
            <person name="Warfsmann J."/>
            <person name="Weissenbach J."/>
            <person name="White D.D."/>
            <person name="White J.D."/>
            <person name="Wiley G.B."/>
            <person name="Wincker P."/>
            <person name="Xing Y."/>
            <person name="Yang L."/>
            <person name="Yao Z."/>
            <person name="Ying F."/>
            <person name="Zhai J."/>
            <person name="Zhou L."/>
            <person name="Zuber A."/>
            <person name="Denarie J."/>
            <person name="Dixon R.A."/>
            <person name="May G.D."/>
            <person name="Schwartz D.C."/>
            <person name="Rogers J."/>
            <person name="Quetier F."/>
            <person name="Town C.D."/>
            <person name="Roe B.A."/>
        </authorList>
    </citation>
    <scope>NUCLEOTIDE SEQUENCE [LARGE SCALE GENOMIC DNA]</scope>
    <source>
        <strain evidence="1">A17</strain>
        <strain evidence="2 3">cv. Jemalong A17</strain>
    </source>
</reference>
<dbReference type="EMBL" id="KL403303">
    <property type="protein sequence ID" value="KEH15753.1"/>
    <property type="molecule type" value="Genomic_DNA"/>
</dbReference>
<evidence type="ECO:0000313" key="3">
    <source>
        <dbReference type="Proteomes" id="UP000002051"/>
    </source>
</evidence>
<dbReference type="AlphaFoldDB" id="A0A072TFH6"/>
<dbReference type="HOGENOM" id="CLU_1449752_0_0_1"/>
<name>A0A072TFH6_MEDTR</name>
<dbReference type="Proteomes" id="UP000002051">
    <property type="component" value="Unassembled WGS sequence"/>
</dbReference>
<evidence type="ECO:0000313" key="1">
    <source>
        <dbReference type="EMBL" id="KEH15753.1"/>
    </source>
</evidence>
<reference evidence="2" key="3">
    <citation type="submission" date="2015-06" db="UniProtKB">
        <authorList>
            <consortium name="EnsemblPlants"/>
        </authorList>
    </citation>
    <scope>IDENTIFICATION</scope>
    <source>
        <strain evidence="2">cv. Jemalong A17</strain>
    </source>
</reference>
<accession>A0A072TFH6</accession>
<dbReference type="PaxDb" id="3880-AES60538"/>
<dbReference type="EnsemblPlants" id="KEH15753">
    <property type="protein sequence ID" value="KEH15753"/>
    <property type="gene ID" value="MTR_0578s0020"/>
</dbReference>
<gene>
    <name evidence="1" type="ORF">MTR_0578s0020</name>
</gene>
<keyword evidence="3" id="KW-1185">Reference proteome</keyword>
<organism evidence="1 3">
    <name type="scientific">Medicago truncatula</name>
    <name type="common">Barrel medic</name>
    <name type="synonym">Medicago tribuloides</name>
    <dbReference type="NCBI Taxonomy" id="3880"/>
    <lineage>
        <taxon>Eukaryota</taxon>
        <taxon>Viridiplantae</taxon>
        <taxon>Streptophyta</taxon>
        <taxon>Embryophyta</taxon>
        <taxon>Tracheophyta</taxon>
        <taxon>Spermatophyta</taxon>
        <taxon>Magnoliopsida</taxon>
        <taxon>eudicotyledons</taxon>
        <taxon>Gunneridae</taxon>
        <taxon>Pentapetalae</taxon>
        <taxon>rosids</taxon>
        <taxon>fabids</taxon>
        <taxon>Fabales</taxon>
        <taxon>Fabaceae</taxon>
        <taxon>Papilionoideae</taxon>
        <taxon>50 kb inversion clade</taxon>
        <taxon>NPAAA clade</taxon>
        <taxon>Hologalegina</taxon>
        <taxon>IRL clade</taxon>
        <taxon>Trifolieae</taxon>
        <taxon>Medicago</taxon>
    </lineage>
</organism>
<sequence length="187" mass="21833">MLRNNTSAEFIFALLQELSHAQAELFASVLWSLWKSRNLQLWQNEVETLQAIVARAQKLLVNWRVANSKRQQGGMTGRSADPITDVQQSKFVPAVCRLGRIDGRNQSWQAKPMESIAQRIHKLHEYKTSKFFVQKKTKLILLAKYWQRILGRKVIFPSLWTEQKVSNLNIALIVNKNFLRFQRRGEE</sequence>
<evidence type="ECO:0000313" key="2">
    <source>
        <dbReference type="EnsemblPlants" id="KEH15753"/>
    </source>
</evidence>
<protein>
    <submittedName>
        <fullName evidence="1 2">Uncharacterized protein</fullName>
    </submittedName>
</protein>
<proteinExistence type="predicted"/>